<accession>A0A6M3J355</accession>
<name>A0A6M3J355_9ZZZZ</name>
<reference evidence="1" key="1">
    <citation type="submission" date="2020-03" db="EMBL/GenBank/DDBJ databases">
        <title>The deep terrestrial virosphere.</title>
        <authorList>
            <person name="Holmfeldt K."/>
            <person name="Nilsson E."/>
            <person name="Simone D."/>
            <person name="Lopez-Fernandez M."/>
            <person name="Wu X."/>
            <person name="de Brujin I."/>
            <person name="Lundin D."/>
            <person name="Andersson A."/>
            <person name="Bertilsson S."/>
            <person name="Dopson M."/>
        </authorList>
    </citation>
    <scope>NUCLEOTIDE SEQUENCE</scope>
    <source>
        <strain evidence="1">MM415B00565</strain>
    </source>
</reference>
<organism evidence="1">
    <name type="scientific">viral metagenome</name>
    <dbReference type="NCBI Taxonomy" id="1070528"/>
    <lineage>
        <taxon>unclassified sequences</taxon>
        <taxon>metagenomes</taxon>
        <taxon>organismal metagenomes</taxon>
    </lineage>
</organism>
<sequence>MTELYIARKNPHRKALVLPLGGTREMPTTIIPFTSATETKEIMELAEAVLEKAGLKNRTDEFLAKAEDGYRERLNVYNARIELRRRLEGNGKWKKRGQKWVNKFA</sequence>
<protein>
    <submittedName>
        <fullName evidence="1">Uncharacterized protein</fullName>
    </submittedName>
</protein>
<dbReference type="EMBL" id="MT141509">
    <property type="protein sequence ID" value="QJA63928.1"/>
    <property type="molecule type" value="Genomic_DNA"/>
</dbReference>
<evidence type="ECO:0000313" key="1">
    <source>
        <dbReference type="EMBL" id="QJA63928.1"/>
    </source>
</evidence>
<proteinExistence type="predicted"/>
<gene>
    <name evidence="1" type="ORF">MM415B00565_0012</name>
</gene>
<dbReference type="AlphaFoldDB" id="A0A6M3J355"/>